<accession>A0A1W5CZF1</accession>
<keyword evidence="3" id="KW-1185">Reference proteome</keyword>
<dbReference type="Proteomes" id="UP000192927">
    <property type="component" value="Unassembled WGS sequence"/>
</dbReference>
<feature type="region of interest" description="Disordered" evidence="1">
    <location>
        <begin position="1"/>
        <end position="30"/>
    </location>
</feature>
<evidence type="ECO:0000313" key="2">
    <source>
        <dbReference type="EMBL" id="SLM36253.1"/>
    </source>
</evidence>
<feature type="region of interest" description="Disordered" evidence="1">
    <location>
        <begin position="139"/>
        <end position="178"/>
    </location>
</feature>
<evidence type="ECO:0000313" key="3">
    <source>
        <dbReference type="Proteomes" id="UP000192927"/>
    </source>
</evidence>
<reference evidence="3" key="1">
    <citation type="submission" date="2017-03" db="EMBL/GenBank/DDBJ databases">
        <authorList>
            <person name="Sharma R."/>
            <person name="Thines M."/>
        </authorList>
    </citation>
    <scope>NUCLEOTIDE SEQUENCE [LARGE SCALE GENOMIC DNA]</scope>
</reference>
<sequence>MSTTFGRRGGKEERRKVSKRSTSAAAYTLRKITSRKGGKNVYRERQKPSHTAIGCPVSMRVVRHRGSVTVNCVSKAQKHNHSLDDCDRFKRPSVFRVLAAREVANGYAVAEVAKNLRAVNRSEDRKKLFAPGGKWLTARDGTDSQLRAQGATESQLGKRRREMEMPGGWEGDDSELEG</sequence>
<dbReference type="AlphaFoldDB" id="A0A1W5CZF1"/>
<proteinExistence type="predicted"/>
<dbReference type="EMBL" id="FWEW01001002">
    <property type="protein sequence ID" value="SLM36253.1"/>
    <property type="molecule type" value="Genomic_DNA"/>
</dbReference>
<name>A0A1W5CZF1_9LECA</name>
<feature type="compositionally biased region" description="Polar residues" evidence="1">
    <location>
        <begin position="143"/>
        <end position="155"/>
    </location>
</feature>
<organism evidence="2 3">
    <name type="scientific">Lasallia pustulata</name>
    <dbReference type="NCBI Taxonomy" id="136370"/>
    <lineage>
        <taxon>Eukaryota</taxon>
        <taxon>Fungi</taxon>
        <taxon>Dikarya</taxon>
        <taxon>Ascomycota</taxon>
        <taxon>Pezizomycotina</taxon>
        <taxon>Lecanoromycetes</taxon>
        <taxon>OSLEUM clade</taxon>
        <taxon>Umbilicariomycetidae</taxon>
        <taxon>Umbilicariales</taxon>
        <taxon>Umbilicariaceae</taxon>
        <taxon>Lasallia</taxon>
    </lineage>
</organism>
<protein>
    <submittedName>
        <fullName evidence="2">Uncharacterized protein</fullName>
    </submittedName>
</protein>
<evidence type="ECO:0000256" key="1">
    <source>
        <dbReference type="SAM" id="MobiDB-lite"/>
    </source>
</evidence>